<protein>
    <recommendedName>
        <fullName evidence="4 16">Dihydrolipoyl dehydrogenase</fullName>
        <ecNumber evidence="3 16">1.8.1.4</ecNumber>
    </recommendedName>
</protein>
<dbReference type="NCBIfam" id="TIGR01350">
    <property type="entry name" value="lipoamide_DH"/>
    <property type="match status" value="1"/>
</dbReference>
<dbReference type="PRINTS" id="PR00411">
    <property type="entry name" value="PNDRDTASEI"/>
</dbReference>
<dbReference type="InterPro" id="IPR036188">
    <property type="entry name" value="FAD/NAD-bd_sf"/>
</dbReference>
<accession>A0A9C7G5W4</accession>
<keyword evidence="7 14" id="KW-0274">FAD</keyword>
<name>A0A9C7G5W4_9BACI</name>
<feature type="domain" description="FAD/NAD(P)-binding" evidence="18">
    <location>
        <begin position="10"/>
        <end position="328"/>
    </location>
</feature>
<dbReference type="SUPFAM" id="SSF51905">
    <property type="entry name" value="FAD/NAD(P)-binding domain"/>
    <property type="match status" value="1"/>
</dbReference>
<evidence type="ECO:0000256" key="16">
    <source>
        <dbReference type="RuleBase" id="RU003692"/>
    </source>
</evidence>
<evidence type="ECO:0000256" key="12">
    <source>
        <dbReference type="ARBA" id="ARBA00049187"/>
    </source>
</evidence>
<dbReference type="PRINTS" id="PR00368">
    <property type="entry name" value="FADPNR"/>
</dbReference>
<evidence type="ECO:0000256" key="1">
    <source>
        <dbReference type="ARBA" id="ARBA00004496"/>
    </source>
</evidence>
<dbReference type="InterPro" id="IPR004099">
    <property type="entry name" value="Pyr_nucl-diS_OxRdtase_dimer"/>
</dbReference>
<feature type="binding site" evidence="14">
    <location>
        <position position="313"/>
    </location>
    <ligand>
        <name>FAD</name>
        <dbReference type="ChEBI" id="CHEBI:57692"/>
    </ligand>
</feature>
<dbReference type="InterPro" id="IPR016156">
    <property type="entry name" value="FAD/NAD-linked_Rdtase_dimer_sf"/>
</dbReference>
<dbReference type="GO" id="GO:0050660">
    <property type="term" value="F:flavin adenine dinucleotide binding"/>
    <property type="evidence" value="ECO:0007669"/>
    <property type="project" value="InterPro"/>
</dbReference>
<dbReference type="GO" id="GO:0006103">
    <property type="term" value="P:2-oxoglutarate metabolic process"/>
    <property type="evidence" value="ECO:0007669"/>
    <property type="project" value="TreeGrafter"/>
</dbReference>
<dbReference type="RefSeq" id="WP_230494732.1">
    <property type="nucleotide sequence ID" value="NZ_CAKJTG010000001.1"/>
</dbReference>
<comment type="subcellular location">
    <subcellularLocation>
        <location evidence="1">Cytoplasm</location>
    </subcellularLocation>
</comment>
<dbReference type="EC" id="1.8.1.4" evidence="3 16"/>
<evidence type="ECO:0000256" key="4">
    <source>
        <dbReference type="ARBA" id="ARBA00016961"/>
    </source>
</evidence>
<dbReference type="PANTHER" id="PTHR22912">
    <property type="entry name" value="DISULFIDE OXIDOREDUCTASE"/>
    <property type="match status" value="1"/>
</dbReference>
<dbReference type="InterPro" id="IPR006258">
    <property type="entry name" value="Lipoamide_DH"/>
</dbReference>
<evidence type="ECO:0000256" key="2">
    <source>
        <dbReference type="ARBA" id="ARBA00007532"/>
    </source>
</evidence>
<keyword evidence="20" id="KW-1185">Reference proteome</keyword>
<dbReference type="InterPro" id="IPR023753">
    <property type="entry name" value="FAD/NAD-binding_dom"/>
</dbReference>
<dbReference type="FunFam" id="3.30.390.30:FF:000001">
    <property type="entry name" value="Dihydrolipoyl dehydrogenase"/>
    <property type="match status" value="1"/>
</dbReference>
<dbReference type="Pfam" id="PF02852">
    <property type="entry name" value="Pyr_redox_dim"/>
    <property type="match status" value="1"/>
</dbReference>
<dbReference type="Gene3D" id="3.50.50.60">
    <property type="entry name" value="FAD/NAD(P)-binding domain"/>
    <property type="match status" value="2"/>
</dbReference>
<feature type="binding site" evidence="14">
    <location>
        <position position="56"/>
    </location>
    <ligand>
        <name>FAD</name>
        <dbReference type="ChEBI" id="CHEBI:57692"/>
    </ligand>
</feature>
<proteinExistence type="inferred from homology"/>
<keyword evidence="10" id="KW-1015">Disulfide bond</keyword>
<evidence type="ECO:0000256" key="3">
    <source>
        <dbReference type="ARBA" id="ARBA00012608"/>
    </source>
</evidence>
<dbReference type="InterPro" id="IPR050151">
    <property type="entry name" value="Class-I_Pyr_Nuc-Dis_Oxidored"/>
</dbReference>
<sequence length="477" mass="52047">MVVGELAHEKDVVIIGGGPGGYHAAIRAAQLGKKVTLIEKKELGGVCLNEGCIPSKVFTAAASRLNLFKDSHEMGIGDSLPNFDYQKLRSYQKKVIAQLQNGVKALIQANKIELLNGTGYFLSENRIGVEIEEHYEVLQFNQAIIATGSLPSKSLGIQPNGKTIFHSGMIPQISEIPKHLIVYGVNEIALEMGMAFQAFGSEVTILLEKEEFGYDSSIEKEIKRILKKKKIQVLRNVQLINAHSSNEELLVELNIQEEKISLNATHLLLLIPRIPNIKELGIEKIGVTLTDTGYIHVNKQCQTMVPTIYAIGDVTEGPALAVKAITQGKVAAEAIAGKHPEYDANYIPKIVHFQPPIASVGLTEEGARVEGIPVKVGKFPLASNGFATLLGKKDGFVKVISHLENETILGVHMMGEGAIEMISSGILSLEMVAREEDIKFPFYPHPSMNEGILEAMDSLNSEAIHLPPQKTQKKVTT</sequence>
<evidence type="ECO:0000256" key="9">
    <source>
        <dbReference type="ARBA" id="ARBA00023027"/>
    </source>
</evidence>
<keyword evidence="6 16" id="KW-0285">Flavoprotein</keyword>
<dbReference type="SUPFAM" id="SSF51735">
    <property type="entry name" value="NAD(P)-binding Rossmann-fold domains"/>
    <property type="match status" value="1"/>
</dbReference>
<feature type="active site" description="Proton acceptor" evidence="13">
    <location>
        <position position="445"/>
    </location>
</feature>
<dbReference type="PIRSF" id="PIRSF000350">
    <property type="entry name" value="Mercury_reductase_MerA"/>
    <property type="match status" value="1"/>
</dbReference>
<comment type="catalytic activity">
    <reaction evidence="12 16">
        <text>N(6)-[(R)-dihydrolipoyl]-L-lysyl-[protein] + NAD(+) = N(6)-[(R)-lipoyl]-L-lysyl-[protein] + NADH + H(+)</text>
        <dbReference type="Rhea" id="RHEA:15045"/>
        <dbReference type="Rhea" id="RHEA-COMP:10474"/>
        <dbReference type="Rhea" id="RHEA-COMP:10475"/>
        <dbReference type="ChEBI" id="CHEBI:15378"/>
        <dbReference type="ChEBI" id="CHEBI:57540"/>
        <dbReference type="ChEBI" id="CHEBI:57945"/>
        <dbReference type="ChEBI" id="CHEBI:83099"/>
        <dbReference type="ChEBI" id="CHEBI:83100"/>
        <dbReference type="EC" id="1.8.1.4"/>
    </reaction>
</comment>
<feature type="binding site" evidence="14">
    <location>
        <begin position="147"/>
        <end position="149"/>
    </location>
    <ligand>
        <name>FAD</name>
        <dbReference type="ChEBI" id="CHEBI:57692"/>
    </ligand>
</feature>
<evidence type="ECO:0000313" key="19">
    <source>
        <dbReference type="EMBL" id="CAG9606444.1"/>
    </source>
</evidence>
<dbReference type="GO" id="GO:0005737">
    <property type="term" value="C:cytoplasm"/>
    <property type="evidence" value="ECO:0007669"/>
    <property type="project" value="UniProtKB-SubCell"/>
</dbReference>
<comment type="similarity">
    <text evidence="2 16">Belongs to the class-I pyridine nucleotide-disulfide oxidoreductase family.</text>
</comment>
<feature type="domain" description="Pyridine nucleotide-disulphide oxidoreductase dimerisation" evidence="17">
    <location>
        <begin position="347"/>
        <end position="455"/>
    </location>
</feature>
<dbReference type="EMBL" id="CAKJTG010000001">
    <property type="protein sequence ID" value="CAG9606444.1"/>
    <property type="molecule type" value="Genomic_DNA"/>
</dbReference>
<keyword evidence="8 16" id="KW-0560">Oxidoreductase</keyword>
<keyword evidence="14" id="KW-0547">Nucleotide-binding</keyword>
<organism evidence="19 20">
    <name type="scientific">Pseudoneobacillus rhizosphaerae</name>
    <dbReference type="NCBI Taxonomy" id="2880968"/>
    <lineage>
        <taxon>Bacteria</taxon>
        <taxon>Bacillati</taxon>
        <taxon>Bacillota</taxon>
        <taxon>Bacilli</taxon>
        <taxon>Bacillales</taxon>
        <taxon>Bacillaceae</taxon>
        <taxon>Pseudoneobacillus</taxon>
    </lineage>
</organism>
<evidence type="ECO:0000256" key="13">
    <source>
        <dbReference type="PIRSR" id="PIRSR000350-2"/>
    </source>
</evidence>
<comment type="miscellaneous">
    <text evidence="16">The active site is a redox-active disulfide bond.</text>
</comment>
<dbReference type="Proteomes" id="UP000789845">
    <property type="component" value="Unassembled WGS sequence"/>
</dbReference>
<dbReference type="Gene3D" id="3.30.390.30">
    <property type="match status" value="1"/>
</dbReference>
<evidence type="ECO:0000313" key="20">
    <source>
        <dbReference type="Proteomes" id="UP000789845"/>
    </source>
</evidence>
<evidence type="ECO:0000259" key="18">
    <source>
        <dbReference type="Pfam" id="PF07992"/>
    </source>
</evidence>
<dbReference type="GO" id="GO:0004148">
    <property type="term" value="F:dihydrolipoyl dehydrogenase (NADH) activity"/>
    <property type="evidence" value="ECO:0007669"/>
    <property type="project" value="UniProtKB-EC"/>
</dbReference>
<evidence type="ECO:0000256" key="11">
    <source>
        <dbReference type="ARBA" id="ARBA00023284"/>
    </source>
</evidence>
<comment type="cofactor">
    <cofactor evidence="14 16">
        <name>FAD</name>
        <dbReference type="ChEBI" id="CHEBI:57692"/>
    </cofactor>
    <text evidence="14 16">Binds 1 FAD per subunit.</text>
</comment>
<evidence type="ECO:0000256" key="15">
    <source>
        <dbReference type="PIRSR" id="PIRSR000350-4"/>
    </source>
</evidence>
<feature type="binding site" evidence="14">
    <location>
        <begin position="184"/>
        <end position="191"/>
    </location>
    <ligand>
        <name>NAD(+)</name>
        <dbReference type="ChEBI" id="CHEBI:57540"/>
    </ligand>
</feature>
<dbReference type="PANTHER" id="PTHR22912:SF217">
    <property type="entry name" value="DIHYDROLIPOYL DEHYDROGENASE"/>
    <property type="match status" value="1"/>
</dbReference>
<feature type="disulfide bond" description="Redox-active" evidence="15">
    <location>
        <begin position="47"/>
        <end position="52"/>
    </location>
</feature>
<keyword evidence="5" id="KW-0963">Cytoplasm</keyword>
<dbReference type="Pfam" id="PF07992">
    <property type="entry name" value="Pyr_redox_2"/>
    <property type="match status" value="1"/>
</dbReference>
<dbReference type="InterPro" id="IPR036291">
    <property type="entry name" value="NAD(P)-bd_dom_sf"/>
</dbReference>
<keyword evidence="9 14" id="KW-0520">NAD</keyword>
<evidence type="ECO:0000256" key="10">
    <source>
        <dbReference type="ARBA" id="ARBA00023157"/>
    </source>
</evidence>
<dbReference type="AlphaFoldDB" id="A0A9C7G5W4"/>
<gene>
    <name evidence="19" type="primary">pdhD_1</name>
    <name evidence="19" type="ORF">NEOCIP111885_00132</name>
</gene>
<evidence type="ECO:0000256" key="14">
    <source>
        <dbReference type="PIRSR" id="PIRSR000350-3"/>
    </source>
</evidence>
<feature type="binding site" evidence="14">
    <location>
        <position position="119"/>
    </location>
    <ligand>
        <name>FAD</name>
        <dbReference type="ChEBI" id="CHEBI:57692"/>
    </ligand>
</feature>
<evidence type="ECO:0000256" key="7">
    <source>
        <dbReference type="ARBA" id="ARBA00022827"/>
    </source>
</evidence>
<evidence type="ECO:0000256" key="5">
    <source>
        <dbReference type="ARBA" id="ARBA00022490"/>
    </source>
</evidence>
<comment type="caution">
    <text evidence="19">The sequence shown here is derived from an EMBL/GenBank/DDBJ whole genome shotgun (WGS) entry which is preliminary data.</text>
</comment>
<dbReference type="PROSITE" id="PS00076">
    <property type="entry name" value="PYRIDINE_REDOX_1"/>
    <property type="match status" value="1"/>
</dbReference>
<dbReference type="SUPFAM" id="SSF55424">
    <property type="entry name" value="FAD/NAD-linked reductases, dimerisation (C-terminal) domain"/>
    <property type="match status" value="1"/>
</dbReference>
<keyword evidence="11 16" id="KW-0676">Redox-active center</keyword>
<dbReference type="InterPro" id="IPR012999">
    <property type="entry name" value="Pyr_OxRdtase_I_AS"/>
</dbReference>
<evidence type="ECO:0000256" key="6">
    <source>
        <dbReference type="ARBA" id="ARBA00022630"/>
    </source>
</evidence>
<evidence type="ECO:0000259" key="17">
    <source>
        <dbReference type="Pfam" id="PF02852"/>
    </source>
</evidence>
<reference evidence="19" key="1">
    <citation type="submission" date="2021-10" db="EMBL/GenBank/DDBJ databases">
        <authorList>
            <person name="Criscuolo A."/>
        </authorList>
    </citation>
    <scope>NUCLEOTIDE SEQUENCE</scope>
    <source>
        <strain evidence="19">CIP111885</strain>
    </source>
</reference>
<dbReference type="InterPro" id="IPR001100">
    <property type="entry name" value="Pyr_nuc-diS_OxRdtase"/>
</dbReference>
<evidence type="ECO:0000256" key="8">
    <source>
        <dbReference type="ARBA" id="ARBA00023002"/>
    </source>
</evidence>